<accession>A0ABR3IQV7</accession>
<name>A0ABR3IQV7_9AGAR</name>
<feature type="region of interest" description="Disordered" evidence="1">
    <location>
        <begin position="586"/>
        <end position="621"/>
    </location>
</feature>
<organism evidence="2 3">
    <name type="scientific">Hohenbuehelia grisea</name>
    <dbReference type="NCBI Taxonomy" id="104357"/>
    <lineage>
        <taxon>Eukaryota</taxon>
        <taxon>Fungi</taxon>
        <taxon>Dikarya</taxon>
        <taxon>Basidiomycota</taxon>
        <taxon>Agaricomycotina</taxon>
        <taxon>Agaricomycetes</taxon>
        <taxon>Agaricomycetidae</taxon>
        <taxon>Agaricales</taxon>
        <taxon>Pleurotineae</taxon>
        <taxon>Pleurotaceae</taxon>
        <taxon>Hohenbuehelia</taxon>
    </lineage>
</organism>
<dbReference type="Proteomes" id="UP001556367">
    <property type="component" value="Unassembled WGS sequence"/>
</dbReference>
<evidence type="ECO:0000313" key="3">
    <source>
        <dbReference type="Proteomes" id="UP001556367"/>
    </source>
</evidence>
<evidence type="ECO:0000256" key="1">
    <source>
        <dbReference type="SAM" id="MobiDB-lite"/>
    </source>
</evidence>
<protein>
    <recommendedName>
        <fullName evidence="4">CxC2-like cysteine cluster KDZ transposase-associated domain-containing protein</fullName>
    </recommendedName>
</protein>
<proteinExistence type="predicted"/>
<evidence type="ECO:0008006" key="4">
    <source>
        <dbReference type="Google" id="ProtNLM"/>
    </source>
</evidence>
<gene>
    <name evidence="2" type="ORF">HGRIS_014831</name>
</gene>
<reference evidence="3" key="1">
    <citation type="submission" date="2024-06" db="EMBL/GenBank/DDBJ databases">
        <title>Multi-omics analyses provide insights into the biosynthesis of the anticancer antibiotic pleurotin in Hohenbuehelia grisea.</title>
        <authorList>
            <person name="Weaver J.A."/>
            <person name="Alberti F."/>
        </authorList>
    </citation>
    <scope>NUCLEOTIDE SEQUENCE [LARGE SCALE GENOMIC DNA]</scope>
    <source>
        <strain evidence="3">T-177</strain>
    </source>
</reference>
<keyword evidence="3" id="KW-1185">Reference proteome</keyword>
<feature type="region of interest" description="Disordered" evidence="1">
    <location>
        <begin position="378"/>
        <end position="410"/>
    </location>
</feature>
<feature type="compositionally biased region" description="Acidic residues" evidence="1">
    <location>
        <begin position="599"/>
        <end position="621"/>
    </location>
</feature>
<evidence type="ECO:0000313" key="2">
    <source>
        <dbReference type="EMBL" id="KAL0945680.1"/>
    </source>
</evidence>
<comment type="caution">
    <text evidence="2">The sequence shown here is derived from an EMBL/GenBank/DDBJ whole genome shotgun (WGS) entry which is preliminary data.</text>
</comment>
<sequence>MQTLQGKINMYNYFGAIEKLTDNTGLLSPPDRYREFVRMVREYRHGAAYNPSGVKGATKGAFAVQCPACPKPGVNLPEDWENAPPDKKFLYTLFIALDACFRLKRRIISSEKKDPENLFAKRLKLAIDEREIQQESFAIFSAKQGDRVDGWREMVEAFEKDPTQPNPYEVLSSGLTEQDVRLQFAKEEAKDAANGVAALHETTPSGFIVLGLEIEDQQRRIKAHIKAKKAGTASQQLNVVEMRAKVSRSLAKFRSLQAVYMPLVLAILTNRVVPEGKDAEDVPLYLPSVLTKDDRSAQCQDGLADVERQFRDAQCRTAIDNLQTQLFVKSRLWGYKDRNARHQGMNTRALALINQNEAKIRLHCSKYRSSRAALLSLSDTASPTNGPDRPVSGGSATHDAAGTLASSPPTIRWPELRQEDVCCMEDPDSLTKCHVRRLRRVEQSREDTIMEDANDDTADDADESNVPVVAREGYRTISWIWMDAVKADLTTGTEMSPVLRAEWAKAWARVRRWTEEVLLVKEEMRRTVVSFRFLSRLWLERAKQAVNAGVRSEITMGMSAYAYRQGLLRLNMAADFSMAWQSGSNGEDYTAHSARNTAGDEDSSDEEEETVDVLTDNEEDA</sequence>
<dbReference type="EMBL" id="JASNQZ010000017">
    <property type="protein sequence ID" value="KAL0945680.1"/>
    <property type="molecule type" value="Genomic_DNA"/>
</dbReference>